<gene>
    <name evidence="9" type="primary">intQ</name>
    <name evidence="9" type="ORF">Mgrana_00113</name>
</gene>
<dbReference type="InterPro" id="IPR002104">
    <property type="entry name" value="Integrase_catalytic"/>
</dbReference>
<dbReference type="PROSITE" id="PS51900">
    <property type="entry name" value="CB"/>
    <property type="match status" value="1"/>
</dbReference>
<protein>
    <submittedName>
        <fullName evidence="9">Putative defective protein IntQ</fullName>
    </submittedName>
</protein>
<evidence type="ECO:0000256" key="6">
    <source>
        <dbReference type="SAM" id="MobiDB-lite"/>
    </source>
</evidence>
<dbReference type="RefSeq" id="WP_119355653.1">
    <property type="nucleotide sequence ID" value="NZ_BJXM01000022.1"/>
</dbReference>
<feature type="region of interest" description="Disordered" evidence="6">
    <location>
        <begin position="1"/>
        <end position="27"/>
    </location>
</feature>
<evidence type="ECO:0000313" key="9">
    <source>
        <dbReference type="EMBL" id="RIH94027.1"/>
    </source>
</evidence>
<name>A0A399FBQ1_9DEIN</name>
<dbReference type="InterPro" id="IPR053876">
    <property type="entry name" value="Phage_int_M"/>
</dbReference>
<evidence type="ECO:0000256" key="1">
    <source>
        <dbReference type="ARBA" id="ARBA00008857"/>
    </source>
</evidence>
<dbReference type="InterPro" id="IPR011010">
    <property type="entry name" value="DNA_brk_join_enz"/>
</dbReference>
<dbReference type="InterPro" id="IPR013762">
    <property type="entry name" value="Integrase-like_cat_sf"/>
</dbReference>
<sequence>MPRKRRGRNENGAGTVSRRSDGRWEGKLSYRGEDGRLRRLTVYGKTAEEARAKLTAKKHDQLRGVLVTPERVTVGEWAEAWMAARRTEGRAANTLRNYQTELNLAMPMLGNLPMQRVKPEHIRGVVVALSEQGRAPRTVKKVLERLSALFEDAVRLERLHRNPCHAVTYKRPPSEPVGRSMQPEEVARLLEVCDRHRIGLLFRLILATGLRKAEALALTWADVDFLRAELHVSKAWTKVGGIGVLTGTKSRRSKRVLPVPSGLLTRLRERKAEMLAFAQGEPGWAEAVERSYIFAELGRDKPYSPDTPNHHLKELLDEAALPHYRVHDLRHTYGSLMLSRGLPVEVVSERMGHASITITLNVYRHVLEHERKGHVLDLEDILRPQPRHSA</sequence>
<dbReference type="EMBL" id="QWLB01000001">
    <property type="protein sequence ID" value="RIH94027.1"/>
    <property type="molecule type" value="Genomic_DNA"/>
</dbReference>
<keyword evidence="2" id="KW-0229">DNA integration</keyword>
<dbReference type="Proteomes" id="UP000266178">
    <property type="component" value="Unassembled WGS sequence"/>
</dbReference>
<dbReference type="SUPFAM" id="SSF56349">
    <property type="entry name" value="DNA breaking-rejoining enzymes"/>
    <property type="match status" value="1"/>
</dbReference>
<dbReference type="AlphaFoldDB" id="A0A399FBQ1"/>
<feature type="domain" description="Tyr recombinase" evidence="7">
    <location>
        <begin position="176"/>
        <end position="377"/>
    </location>
</feature>
<keyword evidence="3 5" id="KW-0238">DNA-binding</keyword>
<dbReference type="Pfam" id="PF22022">
    <property type="entry name" value="Phage_int_M"/>
    <property type="match status" value="1"/>
</dbReference>
<dbReference type="InterPro" id="IPR050808">
    <property type="entry name" value="Phage_Integrase"/>
</dbReference>
<evidence type="ECO:0000256" key="4">
    <source>
        <dbReference type="ARBA" id="ARBA00023172"/>
    </source>
</evidence>
<feature type="domain" description="Core-binding (CB)" evidence="8">
    <location>
        <begin position="72"/>
        <end position="154"/>
    </location>
</feature>
<dbReference type="Gene3D" id="1.10.443.10">
    <property type="entry name" value="Intergrase catalytic core"/>
    <property type="match status" value="1"/>
</dbReference>
<comment type="similarity">
    <text evidence="1">Belongs to the 'phage' integrase family.</text>
</comment>
<dbReference type="PANTHER" id="PTHR30629:SF2">
    <property type="entry name" value="PROPHAGE INTEGRASE INTS-RELATED"/>
    <property type="match status" value="1"/>
</dbReference>
<proteinExistence type="inferred from homology"/>
<evidence type="ECO:0000256" key="2">
    <source>
        <dbReference type="ARBA" id="ARBA00022908"/>
    </source>
</evidence>
<evidence type="ECO:0000313" key="10">
    <source>
        <dbReference type="Proteomes" id="UP000266178"/>
    </source>
</evidence>
<dbReference type="GO" id="GO:0003677">
    <property type="term" value="F:DNA binding"/>
    <property type="evidence" value="ECO:0007669"/>
    <property type="project" value="UniProtKB-UniRule"/>
</dbReference>
<dbReference type="GO" id="GO:0006310">
    <property type="term" value="P:DNA recombination"/>
    <property type="evidence" value="ECO:0007669"/>
    <property type="project" value="UniProtKB-KW"/>
</dbReference>
<reference evidence="9 10" key="1">
    <citation type="submission" date="2018-08" db="EMBL/GenBank/DDBJ databases">
        <title>Meiothermus granaticius genome AF-68 sequencing project.</title>
        <authorList>
            <person name="Da Costa M.S."/>
            <person name="Albuquerque L."/>
            <person name="Raposo P."/>
            <person name="Froufe H.J.C."/>
            <person name="Barroso C.S."/>
            <person name="Egas C."/>
        </authorList>
    </citation>
    <scope>NUCLEOTIDE SEQUENCE [LARGE SCALE GENOMIC DNA]</scope>
    <source>
        <strain evidence="9 10">AF-68</strain>
    </source>
</reference>
<evidence type="ECO:0000259" key="7">
    <source>
        <dbReference type="PROSITE" id="PS51898"/>
    </source>
</evidence>
<comment type="caution">
    <text evidence="9">The sequence shown here is derived from an EMBL/GenBank/DDBJ whole genome shotgun (WGS) entry which is preliminary data.</text>
</comment>
<dbReference type="Pfam" id="PF00589">
    <property type="entry name" value="Phage_integrase"/>
    <property type="match status" value="1"/>
</dbReference>
<dbReference type="Gene3D" id="1.10.150.130">
    <property type="match status" value="1"/>
</dbReference>
<dbReference type="CDD" id="cd01189">
    <property type="entry name" value="INT_ICEBs1_C_like"/>
    <property type="match status" value="1"/>
</dbReference>
<dbReference type="InterPro" id="IPR010998">
    <property type="entry name" value="Integrase_recombinase_N"/>
</dbReference>
<dbReference type="PANTHER" id="PTHR30629">
    <property type="entry name" value="PROPHAGE INTEGRASE"/>
    <property type="match status" value="1"/>
</dbReference>
<accession>A0A399FBQ1</accession>
<dbReference type="OrthoDB" id="24185at2"/>
<keyword evidence="4" id="KW-0233">DNA recombination</keyword>
<organism evidence="9 10">
    <name type="scientific">Meiothermus granaticius NBRC 107808</name>
    <dbReference type="NCBI Taxonomy" id="1227551"/>
    <lineage>
        <taxon>Bacteria</taxon>
        <taxon>Thermotogati</taxon>
        <taxon>Deinococcota</taxon>
        <taxon>Deinococci</taxon>
        <taxon>Thermales</taxon>
        <taxon>Thermaceae</taxon>
        <taxon>Meiothermus</taxon>
    </lineage>
</organism>
<dbReference type="PROSITE" id="PS51898">
    <property type="entry name" value="TYR_RECOMBINASE"/>
    <property type="match status" value="1"/>
</dbReference>
<keyword evidence="10" id="KW-1185">Reference proteome</keyword>
<feature type="compositionally biased region" description="Basic and acidic residues" evidence="6">
    <location>
        <begin position="18"/>
        <end position="27"/>
    </location>
</feature>
<evidence type="ECO:0000259" key="8">
    <source>
        <dbReference type="PROSITE" id="PS51900"/>
    </source>
</evidence>
<evidence type="ECO:0000256" key="3">
    <source>
        <dbReference type="ARBA" id="ARBA00023125"/>
    </source>
</evidence>
<dbReference type="GO" id="GO:0015074">
    <property type="term" value="P:DNA integration"/>
    <property type="evidence" value="ECO:0007669"/>
    <property type="project" value="UniProtKB-KW"/>
</dbReference>
<evidence type="ECO:0000256" key="5">
    <source>
        <dbReference type="PROSITE-ProRule" id="PRU01248"/>
    </source>
</evidence>
<dbReference type="InterPro" id="IPR044068">
    <property type="entry name" value="CB"/>
</dbReference>